<dbReference type="OrthoDB" id="676979at2759"/>
<keyword evidence="1" id="KW-0433">Leucine-rich repeat</keyword>
<accession>A0A401RXU5</accession>
<feature type="region of interest" description="Disordered" evidence="3">
    <location>
        <begin position="272"/>
        <end position="293"/>
    </location>
</feature>
<dbReference type="SMART" id="SM00365">
    <property type="entry name" value="LRR_SD22"/>
    <property type="match status" value="3"/>
</dbReference>
<dbReference type="PROSITE" id="PS51450">
    <property type="entry name" value="LRR"/>
    <property type="match status" value="1"/>
</dbReference>
<dbReference type="PANTHER" id="PTHR48051">
    <property type="match status" value="1"/>
</dbReference>
<keyword evidence="2" id="KW-0677">Repeat</keyword>
<evidence type="ECO:0000256" key="3">
    <source>
        <dbReference type="SAM" id="MobiDB-lite"/>
    </source>
</evidence>
<dbReference type="SMART" id="SM00369">
    <property type="entry name" value="LRR_TYP"/>
    <property type="match status" value="5"/>
</dbReference>
<dbReference type="InterPro" id="IPR055414">
    <property type="entry name" value="LRR_R13L4/SHOC2-like"/>
</dbReference>
<proteinExistence type="predicted"/>
<feature type="domain" description="Disease resistance R13L4/SHOC-2-like LRR" evidence="4">
    <location>
        <begin position="29"/>
        <end position="132"/>
    </location>
</feature>
<dbReference type="SUPFAM" id="SSF52058">
    <property type="entry name" value="L domain-like"/>
    <property type="match status" value="1"/>
</dbReference>
<dbReference type="InterPro" id="IPR032675">
    <property type="entry name" value="LRR_dom_sf"/>
</dbReference>
<keyword evidence="6" id="KW-1185">Reference proteome</keyword>
<evidence type="ECO:0000256" key="1">
    <source>
        <dbReference type="ARBA" id="ARBA00022614"/>
    </source>
</evidence>
<dbReference type="Proteomes" id="UP000287033">
    <property type="component" value="Unassembled WGS sequence"/>
</dbReference>
<dbReference type="GO" id="GO:0005737">
    <property type="term" value="C:cytoplasm"/>
    <property type="evidence" value="ECO:0007669"/>
    <property type="project" value="TreeGrafter"/>
</dbReference>
<dbReference type="PANTHER" id="PTHR48051:SF51">
    <property type="entry name" value="LEUCINE-RICH REPEAT-CONTAINING PROTEIN 10B"/>
    <property type="match status" value="1"/>
</dbReference>
<evidence type="ECO:0000259" key="4">
    <source>
        <dbReference type="Pfam" id="PF23598"/>
    </source>
</evidence>
<feature type="compositionally biased region" description="Polar residues" evidence="3">
    <location>
        <begin position="281"/>
        <end position="293"/>
    </location>
</feature>
<dbReference type="EMBL" id="BEZZ01000020">
    <property type="protein sequence ID" value="GCC22977.1"/>
    <property type="molecule type" value="Genomic_DNA"/>
</dbReference>
<dbReference type="InterPro" id="IPR003591">
    <property type="entry name" value="Leu-rich_rpt_typical-subtyp"/>
</dbReference>
<dbReference type="InterPro" id="IPR050216">
    <property type="entry name" value="LRR_domain-containing"/>
</dbReference>
<dbReference type="STRING" id="137246.A0A401RXU5"/>
<dbReference type="Gene3D" id="3.80.10.10">
    <property type="entry name" value="Ribonuclease Inhibitor"/>
    <property type="match status" value="2"/>
</dbReference>
<dbReference type="InterPro" id="IPR001611">
    <property type="entry name" value="Leu-rich_rpt"/>
</dbReference>
<sequence length="293" mass="33678">MKMGSAFQKVASVLSCSPDDELSCVSTDMDEVMADRMLDACHKKIKRLPVPICSFTHVEKLYISNNKLRELPNEFEQLVNLKILALDFNKFEDVPKVICNMQNLTRLYLGSNRLMTIPPEFRNLENLRCLWIESNYFRKFPKQLINMPSLRSLQMGDNKLKTLPEDLVRFINLRGFWLYGNRFEDFPKVLLKMEFLEILDVDKNKITEFPNMEHLSRLKLLSYDHNPAKRPPSVADGVTLVGEGAAELRAARALEGEENDENQEPLHSILKNGSMGLETEGNFSTLDCSQEET</sequence>
<protein>
    <recommendedName>
        <fullName evidence="4">Disease resistance R13L4/SHOC-2-like LRR domain-containing protein</fullName>
    </recommendedName>
</protein>
<dbReference type="Pfam" id="PF23598">
    <property type="entry name" value="LRR_14"/>
    <property type="match status" value="1"/>
</dbReference>
<dbReference type="SMART" id="SM00364">
    <property type="entry name" value="LRR_BAC"/>
    <property type="match status" value="5"/>
</dbReference>
<dbReference type="OMA" id="YDHNPVR"/>
<organism evidence="5 6">
    <name type="scientific">Chiloscyllium punctatum</name>
    <name type="common">Brownbanded bambooshark</name>
    <name type="synonym">Hemiscyllium punctatum</name>
    <dbReference type="NCBI Taxonomy" id="137246"/>
    <lineage>
        <taxon>Eukaryota</taxon>
        <taxon>Metazoa</taxon>
        <taxon>Chordata</taxon>
        <taxon>Craniata</taxon>
        <taxon>Vertebrata</taxon>
        <taxon>Chondrichthyes</taxon>
        <taxon>Elasmobranchii</taxon>
        <taxon>Galeomorphii</taxon>
        <taxon>Galeoidea</taxon>
        <taxon>Orectolobiformes</taxon>
        <taxon>Hemiscylliidae</taxon>
        <taxon>Chiloscyllium</taxon>
    </lineage>
</organism>
<evidence type="ECO:0000256" key="2">
    <source>
        <dbReference type="ARBA" id="ARBA00022737"/>
    </source>
</evidence>
<reference evidence="5 6" key="1">
    <citation type="journal article" date="2018" name="Nat. Ecol. Evol.">
        <title>Shark genomes provide insights into elasmobranch evolution and the origin of vertebrates.</title>
        <authorList>
            <person name="Hara Y"/>
            <person name="Yamaguchi K"/>
            <person name="Onimaru K"/>
            <person name="Kadota M"/>
            <person name="Koyanagi M"/>
            <person name="Keeley SD"/>
            <person name="Tatsumi K"/>
            <person name="Tanaka K"/>
            <person name="Motone F"/>
            <person name="Kageyama Y"/>
            <person name="Nozu R"/>
            <person name="Adachi N"/>
            <person name="Nishimura O"/>
            <person name="Nakagawa R"/>
            <person name="Tanegashima C"/>
            <person name="Kiyatake I"/>
            <person name="Matsumoto R"/>
            <person name="Murakumo K"/>
            <person name="Nishida K"/>
            <person name="Terakita A"/>
            <person name="Kuratani S"/>
            <person name="Sato K"/>
            <person name="Hyodo S Kuraku.S."/>
        </authorList>
    </citation>
    <scope>NUCLEOTIDE SEQUENCE [LARGE SCALE GENOMIC DNA]</scope>
</reference>
<dbReference type="AlphaFoldDB" id="A0A401RXU5"/>
<evidence type="ECO:0000313" key="6">
    <source>
        <dbReference type="Proteomes" id="UP000287033"/>
    </source>
</evidence>
<gene>
    <name evidence="5" type="ORF">chiPu_0001368</name>
</gene>
<name>A0A401RXU5_CHIPU</name>
<evidence type="ECO:0000313" key="5">
    <source>
        <dbReference type="EMBL" id="GCC22977.1"/>
    </source>
</evidence>
<comment type="caution">
    <text evidence="5">The sequence shown here is derived from an EMBL/GenBank/DDBJ whole genome shotgun (WGS) entry which is preliminary data.</text>
</comment>